<dbReference type="OrthoDB" id="10012671at2"/>
<accession>A0A2K9NTZ7</accession>
<dbReference type="AlphaFoldDB" id="A0A2K9NTZ7"/>
<reference evidence="1 2" key="1">
    <citation type="submission" date="2018-01" db="EMBL/GenBank/DDBJ databases">
        <title>Complete genome sequence of Bacteriovorax stolpii DSM12778.</title>
        <authorList>
            <person name="Tang B."/>
            <person name="Chang J."/>
        </authorList>
    </citation>
    <scope>NUCLEOTIDE SEQUENCE [LARGE SCALE GENOMIC DNA]</scope>
    <source>
        <strain evidence="1 2">DSM 12778</strain>
    </source>
</reference>
<organism evidence="1 2">
    <name type="scientific">Bacteriovorax stolpii</name>
    <name type="common">Bdellovibrio stolpii</name>
    <dbReference type="NCBI Taxonomy" id="960"/>
    <lineage>
        <taxon>Bacteria</taxon>
        <taxon>Pseudomonadati</taxon>
        <taxon>Bdellovibrionota</taxon>
        <taxon>Bacteriovoracia</taxon>
        <taxon>Bacteriovoracales</taxon>
        <taxon>Bacteriovoracaceae</taxon>
        <taxon>Bacteriovorax</taxon>
    </lineage>
</organism>
<dbReference type="KEGG" id="bsto:C0V70_12845"/>
<dbReference type="RefSeq" id="WP_102244263.1">
    <property type="nucleotide sequence ID" value="NZ_CP025704.1"/>
</dbReference>
<evidence type="ECO:0000313" key="2">
    <source>
        <dbReference type="Proteomes" id="UP000235584"/>
    </source>
</evidence>
<gene>
    <name evidence="1" type="ORF">C0V70_12845</name>
</gene>
<dbReference type="Proteomes" id="UP000235584">
    <property type="component" value="Chromosome"/>
</dbReference>
<keyword evidence="2" id="KW-1185">Reference proteome</keyword>
<proteinExistence type="predicted"/>
<sequence>MKYFTLSLLLLSSLAFAGDRNTAYNQVCKPMSFDSDRTKCTNTIRPFSYFNDDALQMCASFNFDSKKIECLGYIGDKMYEFFEIDTCRNMVFDSERMNCLKNSGSPNRQTCLPKTEVINQLRAAQYEIRSGQIGTADKRLEYVIGRFSNPNCQ</sequence>
<protein>
    <submittedName>
        <fullName evidence="1">Uncharacterized protein</fullName>
    </submittedName>
</protein>
<dbReference type="EMBL" id="CP025704">
    <property type="protein sequence ID" value="AUN98972.1"/>
    <property type="molecule type" value="Genomic_DNA"/>
</dbReference>
<evidence type="ECO:0000313" key="1">
    <source>
        <dbReference type="EMBL" id="AUN98972.1"/>
    </source>
</evidence>
<name>A0A2K9NTZ7_BACTC</name>